<dbReference type="Pfam" id="PF04511">
    <property type="entry name" value="DER1"/>
    <property type="match status" value="1"/>
</dbReference>
<dbReference type="InterPro" id="IPR007599">
    <property type="entry name" value="DER1"/>
</dbReference>
<comment type="function">
    <text evidence="7">May be involved in the degradation of misfolded endoplasmic reticulum (ER) luminal proteins.</text>
</comment>
<accession>A0A4C1UAA3</accession>
<dbReference type="AlphaFoldDB" id="A0A4C1UAA3"/>
<feature type="transmembrane region" description="Helical" evidence="7">
    <location>
        <begin position="45"/>
        <end position="66"/>
    </location>
</feature>
<comment type="caution">
    <text evidence="7">Lacks conserved residue(s) required for the propagation of feature annotation.</text>
</comment>
<dbReference type="OrthoDB" id="1716531at2759"/>
<dbReference type="GO" id="GO:0005789">
    <property type="term" value="C:endoplasmic reticulum membrane"/>
    <property type="evidence" value="ECO:0007669"/>
    <property type="project" value="UniProtKB-SubCell"/>
</dbReference>
<keyword evidence="9" id="KW-1185">Reference proteome</keyword>
<sequence>MAYQTFLQEYLLIPPVTRVYTTACVITTLAVAPYLPWVLLGFSVLLGNAISVDLVGMAIGHIYFFLEDVLPQQRGGYKILKTPMFLKRMFDAPPEDIDYGPLPNADEINENDNINNSMFTDFTLAGGRAQPAKECFYRIPSTTQEMKGNSLIKRFMPRASC</sequence>
<reference evidence="8 9" key="1">
    <citation type="journal article" date="2019" name="Commun. Biol.">
        <title>The bagworm genome reveals a unique fibroin gene that provides high tensile strength.</title>
        <authorList>
            <person name="Kono N."/>
            <person name="Nakamura H."/>
            <person name="Ohtoshi R."/>
            <person name="Tomita M."/>
            <person name="Numata K."/>
            <person name="Arakawa K."/>
        </authorList>
    </citation>
    <scope>NUCLEOTIDE SEQUENCE [LARGE SCALE GENOMIC DNA]</scope>
</reference>
<protein>
    <recommendedName>
        <fullName evidence="7">Derlin</fullName>
    </recommendedName>
</protein>
<evidence type="ECO:0000256" key="1">
    <source>
        <dbReference type="ARBA" id="ARBA00004477"/>
    </source>
</evidence>
<feature type="transmembrane region" description="Helical" evidence="7">
    <location>
        <begin position="20"/>
        <end position="39"/>
    </location>
</feature>
<gene>
    <name evidence="8" type="primary">DERL2</name>
    <name evidence="8" type="ORF">EVAR_82403_1</name>
</gene>
<dbReference type="GO" id="GO:0006950">
    <property type="term" value="P:response to stress"/>
    <property type="evidence" value="ECO:0007669"/>
    <property type="project" value="UniProtKB-ARBA"/>
</dbReference>
<dbReference type="PANTHER" id="PTHR11009">
    <property type="entry name" value="DER1-LIKE PROTEIN, DERLIN"/>
    <property type="match status" value="1"/>
</dbReference>
<keyword evidence="5 7" id="KW-1133">Transmembrane helix</keyword>
<dbReference type="Proteomes" id="UP000299102">
    <property type="component" value="Unassembled WGS sequence"/>
</dbReference>
<evidence type="ECO:0000256" key="7">
    <source>
        <dbReference type="RuleBase" id="RU363059"/>
    </source>
</evidence>
<comment type="subcellular location">
    <subcellularLocation>
        <location evidence="1 7">Endoplasmic reticulum membrane</location>
        <topology evidence="1 7">Multi-pass membrane protein</topology>
    </subcellularLocation>
</comment>
<comment type="similarity">
    <text evidence="2 7">Belongs to the derlin family.</text>
</comment>
<keyword evidence="4 7" id="KW-0256">Endoplasmic reticulum</keyword>
<evidence type="ECO:0000256" key="4">
    <source>
        <dbReference type="ARBA" id="ARBA00022824"/>
    </source>
</evidence>
<evidence type="ECO:0000256" key="5">
    <source>
        <dbReference type="ARBA" id="ARBA00022989"/>
    </source>
</evidence>
<dbReference type="STRING" id="151549.A0A4C1UAA3"/>
<comment type="caution">
    <text evidence="8">The sequence shown here is derived from an EMBL/GenBank/DDBJ whole genome shotgun (WGS) entry which is preliminary data.</text>
</comment>
<proteinExistence type="inferred from homology"/>
<keyword evidence="6 7" id="KW-0472">Membrane</keyword>
<evidence type="ECO:0000256" key="3">
    <source>
        <dbReference type="ARBA" id="ARBA00022692"/>
    </source>
</evidence>
<evidence type="ECO:0000313" key="8">
    <source>
        <dbReference type="EMBL" id="GBP23238.1"/>
    </source>
</evidence>
<name>A0A4C1UAA3_EUMVA</name>
<evidence type="ECO:0000256" key="6">
    <source>
        <dbReference type="ARBA" id="ARBA00023136"/>
    </source>
</evidence>
<dbReference type="EMBL" id="BGZK01000148">
    <property type="protein sequence ID" value="GBP23238.1"/>
    <property type="molecule type" value="Genomic_DNA"/>
</dbReference>
<keyword evidence="3 7" id="KW-0812">Transmembrane</keyword>
<evidence type="ECO:0000313" key="9">
    <source>
        <dbReference type="Proteomes" id="UP000299102"/>
    </source>
</evidence>
<organism evidence="8 9">
    <name type="scientific">Eumeta variegata</name>
    <name type="common">Bagworm moth</name>
    <name type="synonym">Eumeta japonica</name>
    <dbReference type="NCBI Taxonomy" id="151549"/>
    <lineage>
        <taxon>Eukaryota</taxon>
        <taxon>Metazoa</taxon>
        <taxon>Ecdysozoa</taxon>
        <taxon>Arthropoda</taxon>
        <taxon>Hexapoda</taxon>
        <taxon>Insecta</taxon>
        <taxon>Pterygota</taxon>
        <taxon>Neoptera</taxon>
        <taxon>Endopterygota</taxon>
        <taxon>Lepidoptera</taxon>
        <taxon>Glossata</taxon>
        <taxon>Ditrysia</taxon>
        <taxon>Tineoidea</taxon>
        <taxon>Psychidae</taxon>
        <taxon>Oiketicinae</taxon>
        <taxon>Eumeta</taxon>
    </lineage>
</organism>
<evidence type="ECO:0000256" key="2">
    <source>
        <dbReference type="ARBA" id="ARBA00008917"/>
    </source>
</evidence>